<geneLocation type="plasmid" evidence="2 3">
    <name>unnamed</name>
</geneLocation>
<name>A0A345YJA2_9SPHN</name>
<dbReference type="EMBL" id="CP031358">
    <property type="protein sequence ID" value="AXK44004.1"/>
    <property type="molecule type" value="Genomic_DNA"/>
</dbReference>
<dbReference type="OrthoDB" id="9795903at2"/>
<evidence type="ECO:0000313" key="3">
    <source>
        <dbReference type="Proteomes" id="UP000254508"/>
    </source>
</evidence>
<dbReference type="KEGG" id="err:DVR09_16250"/>
<dbReference type="InterPro" id="IPR014914">
    <property type="entry name" value="RES_dom"/>
</dbReference>
<evidence type="ECO:0000259" key="1">
    <source>
        <dbReference type="SMART" id="SM00953"/>
    </source>
</evidence>
<feature type="domain" description="RES" evidence="1">
    <location>
        <begin position="81"/>
        <end position="206"/>
    </location>
</feature>
<proteinExistence type="predicted"/>
<reference evidence="2 3" key="1">
    <citation type="submission" date="2018-07" db="EMBL/GenBank/DDBJ databases">
        <title>Genome sequence of Erythrobacter strain YH-07, an antagonistic bacterium isolated from Yellow Sea.</title>
        <authorList>
            <person name="Tang T."/>
            <person name="Liu Q."/>
            <person name="Sun X."/>
        </authorList>
    </citation>
    <scope>NUCLEOTIDE SEQUENCE [LARGE SCALE GENOMIC DNA]</scope>
    <source>
        <strain evidence="2 3">YH-07</strain>
        <plasmid evidence="2 3">unnamed</plasmid>
    </source>
</reference>
<dbReference type="Proteomes" id="UP000254508">
    <property type="component" value="Plasmid unnamed"/>
</dbReference>
<keyword evidence="3" id="KW-1185">Reference proteome</keyword>
<dbReference type="AlphaFoldDB" id="A0A345YJA2"/>
<evidence type="ECO:0000313" key="2">
    <source>
        <dbReference type="EMBL" id="AXK44004.1"/>
    </source>
</evidence>
<dbReference type="RefSeq" id="WP_115418317.1">
    <property type="nucleotide sequence ID" value="NZ_CP031358.1"/>
</dbReference>
<dbReference type="Pfam" id="PF08808">
    <property type="entry name" value="RES"/>
    <property type="match status" value="1"/>
</dbReference>
<dbReference type="SMART" id="SM00953">
    <property type="entry name" value="RES"/>
    <property type="match status" value="1"/>
</dbReference>
<keyword evidence="2" id="KW-0614">Plasmid</keyword>
<sequence>MADSKYQPPLAATGWRVHRLVASVYPPVSIFDEIVEPHELETLFEIESMTNDRLREDVGDLSLVPVEDRVTGPGATPIMAAFTHLNPHGGRFTTPAFGAYYAAVDIDTAVEETKHHRAAFLARTNTPPIDIDMRCYVAKLDGDLDDLREGAPPAIYDPDDYSVSQALAARLRAEGSNGLIYNSVRDEGGTCVAVFRPRMLSDCRQERHLTYRWDGDAITVVYEKLAFGSDAD</sequence>
<organism evidence="2 3">
    <name type="scientific">Erythrobacter aureus</name>
    <dbReference type="NCBI Taxonomy" id="2182384"/>
    <lineage>
        <taxon>Bacteria</taxon>
        <taxon>Pseudomonadati</taxon>
        <taxon>Pseudomonadota</taxon>
        <taxon>Alphaproteobacteria</taxon>
        <taxon>Sphingomonadales</taxon>
        <taxon>Erythrobacteraceae</taxon>
        <taxon>Erythrobacter/Porphyrobacter group</taxon>
        <taxon>Erythrobacter</taxon>
    </lineage>
</organism>
<accession>A0A345YJA2</accession>
<gene>
    <name evidence="2" type="ORF">DVR09_16250</name>
</gene>
<protein>
    <submittedName>
        <fullName evidence="2">RES domain-containing protein</fullName>
    </submittedName>
</protein>